<dbReference type="PANTHER" id="PTHR43605:SF6">
    <property type="entry name" value="ACYL-COENZYME A SYNTHETASE ACSM5, MITOCHONDRIAL"/>
    <property type="match status" value="1"/>
</dbReference>
<feature type="non-terminal residue" evidence="6">
    <location>
        <position position="189"/>
    </location>
</feature>
<feature type="non-terminal residue" evidence="6">
    <location>
        <position position="1"/>
    </location>
</feature>
<keyword evidence="4" id="KW-0276">Fatty acid metabolism</keyword>
<dbReference type="AlphaFoldDB" id="A0A851QZ71"/>
<evidence type="ECO:0000256" key="3">
    <source>
        <dbReference type="ARBA" id="ARBA00022741"/>
    </source>
</evidence>
<comment type="caution">
    <text evidence="6">The sequence shown here is derived from an EMBL/GenBank/DDBJ whole genome shotgun (WGS) entry which is preliminary data.</text>
</comment>
<dbReference type="GO" id="GO:0006633">
    <property type="term" value="P:fatty acid biosynthetic process"/>
    <property type="evidence" value="ECO:0007669"/>
    <property type="project" value="TreeGrafter"/>
</dbReference>
<keyword evidence="2" id="KW-0436">Ligase</keyword>
<keyword evidence="7" id="KW-1185">Reference proteome</keyword>
<dbReference type="PANTHER" id="PTHR43605">
    <property type="entry name" value="ACYL-COENZYME A SYNTHETASE"/>
    <property type="match status" value="1"/>
</dbReference>
<dbReference type="InterPro" id="IPR051087">
    <property type="entry name" value="Mitochondrial_ACSM"/>
</dbReference>
<dbReference type="GO" id="GO:0005759">
    <property type="term" value="C:mitochondrial matrix"/>
    <property type="evidence" value="ECO:0007669"/>
    <property type="project" value="TreeGrafter"/>
</dbReference>
<evidence type="ECO:0000256" key="4">
    <source>
        <dbReference type="ARBA" id="ARBA00022832"/>
    </source>
</evidence>
<evidence type="ECO:0000313" key="7">
    <source>
        <dbReference type="Proteomes" id="UP000631545"/>
    </source>
</evidence>
<dbReference type="GO" id="GO:0006637">
    <property type="term" value="P:acyl-CoA metabolic process"/>
    <property type="evidence" value="ECO:0007669"/>
    <property type="project" value="TreeGrafter"/>
</dbReference>
<dbReference type="SUPFAM" id="SSF56801">
    <property type="entry name" value="Acetyl-CoA synthetase-like"/>
    <property type="match status" value="1"/>
</dbReference>
<gene>
    <name evidence="6" type="primary">Acsm3_1</name>
    <name evidence="6" type="ORF">CERCOR_R01693</name>
</gene>
<dbReference type="InterPro" id="IPR042099">
    <property type="entry name" value="ANL_N_sf"/>
</dbReference>
<keyword evidence="5" id="KW-0067">ATP-binding</keyword>
<dbReference type="EMBL" id="WBND01000297">
    <property type="protein sequence ID" value="NXC84600.1"/>
    <property type="molecule type" value="Genomic_DNA"/>
</dbReference>
<evidence type="ECO:0000256" key="5">
    <source>
        <dbReference type="ARBA" id="ARBA00022840"/>
    </source>
</evidence>
<evidence type="ECO:0000256" key="2">
    <source>
        <dbReference type="ARBA" id="ARBA00022598"/>
    </source>
</evidence>
<dbReference type="GO" id="GO:0004321">
    <property type="term" value="F:fatty-acyl-CoA synthase activity"/>
    <property type="evidence" value="ECO:0007669"/>
    <property type="project" value="TreeGrafter"/>
</dbReference>
<reference evidence="6" key="1">
    <citation type="submission" date="2019-09" db="EMBL/GenBank/DDBJ databases">
        <title>Bird 10,000 Genomes (B10K) Project - Family phase.</title>
        <authorList>
            <person name="Zhang G."/>
        </authorList>
    </citation>
    <scope>NUCLEOTIDE SEQUENCE</scope>
    <source>
        <strain evidence="6">OUT-0024</strain>
        <tissue evidence="6">Muscle</tissue>
    </source>
</reference>
<comment type="similarity">
    <text evidence="1">Belongs to the ATP-dependent AMP-binding enzyme family.</text>
</comment>
<name>A0A851QZ71_TYCCO</name>
<dbReference type="GO" id="GO:0005524">
    <property type="term" value="F:ATP binding"/>
    <property type="evidence" value="ECO:0007669"/>
    <property type="project" value="UniProtKB-KW"/>
</dbReference>
<dbReference type="GO" id="GO:0015645">
    <property type="term" value="F:fatty acid ligase activity"/>
    <property type="evidence" value="ECO:0007669"/>
    <property type="project" value="TreeGrafter"/>
</dbReference>
<keyword evidence="4" id="KW-0443">Lipid metabolism</keyword>
<dbReference type="Proteomes" id="UP000631545">
    <property type="component" value="Unassembled WGS sequence"/>
</dbReference>
<evidence type="ECO:0000256" key="1">
    <source>
        <dbReference type="ARBA" id="ARBA00006432"/>
    </source>
</evidence>
<organism evidence="6 7">
    <name type="scientific">Tychaedon coryphoeus</name>
    <name type="common">Karoo scrub-robin</name>
    <name type="synonym">Erythropygia coryphaeus</name>
    <dbReference type="NCBI Taxonomy" id="614051"/>
    <lineage>
        <taxon>Eukaryota</taxon>
        <taxon>Metazoa</taxon>
        <taxon>Chordata</taxon>
        <taxon>Craniata</taxon>
        <taxon>Vertebrata</taxon>
        <taxon>Euteleostomi</taxon>
        <taxon>Archelosauria</taxon>
        <taxon>Archosauria</taxon>
        <taxon>Dinosauria</taxon>
        <taxon>Saurischia</taxon>
        <taxon>Theropoda</taxon>
        <taxon>Coelurosauria</taxon>
        <taxon>Aves</taxon>
        <taxon>Neognathae</taxon>
        <taxon>Neoaves</taxon>
        <taxon>Telluraves</taxon>
        <taxon>Australaves</taxon>
        <taxon>Passeriformes</taxon>
        <taxon>Muscicapidae</taxon>
        <taxon>Cercotrichas</taxon>
    </lineage>
</organism>
<dbReference type="Gene3D" id="3.40.50.12780">
    <property type="entry name" value="N-terminal domain of ligase-like"/>
    <property type="match status" value="1"/>
</dbReference>
<keyword evidence="3" id="KW-0547">Nucleotide-binding</keyword>
<protein>
    <submittedName>
        <fullName evidence="6">ACSM3 synthetase</fullName>
    </submittedName>
</protein>
<accession>A0A851QZ71</accession>
<sequence>RYWMNLTPSDIMWNTSDTGWVKAAWSSVFAPWICGSCVFVHHMPQFKSEVIAKVSLMFYTVIPWVPLLSSSRDSTSHVPRNHPSIWCSLSSRNRCFPSWLGQVLWLECRGQLEEDAGYKDLEITAVLSNIEPKPQFRYGLAALPKALLLCVTFLQIVDEHGAVVPAGEEGTIAVRVQPARPFCLFSEYL</sequence>
<evidence type="ECO:0000313" key="6">
    <source>
        <dbReference type="EMBL" id="NXC84600.1"/>
    </source>
</evidence>
<proteinExistence type="inferred from homology"/>